<gene>
    <name evidence="2" type="ordered locus">Ta0737</name>
</gene>
<accession>Q9HK67</accession>
<dbReference type="EMBL" id="AL445065">
    <property type="protein sequence ID" value="CAC11872.1"/>
    <property type="molecule type" value="Genomic_DNA"/>
</dbReference>
<dbReference type="Pfam" id="PF09848">
    <property type="entry name" value="SLFN-g3_helicase"/>
    <property type="match status" value="1"/>
</dbReference>
<name>Q9HK67_THEAC</name>
<evidence type="ECO:0000313" key="2">
    <source>
        <dbReference type="EMBL" id="CAC11872.1"/>
    </source>
</evidence>
<dbReference type="SUPFAM" id="SSF52540">
    <property type="entry name" value="P-loop containing nucleoside triphosphate hydrolases"/>
    <property type="match status" value="1"/>
</dbReference>
<reference evidence="2 3" key="1">
    <citation type="journal article" date="2000" name="Nature">
        <title>The genome sequence of the thermoacidophilic scavenger Thermoplasma acidophilum.</title>
        <authorList>
            <person name="Ruepp A."/>
            <person name="Graml W."/>
            <person name="Santos-Martinez M.L."/>
            <person name="Koretke K.K."/>
            <person name="Volker C."/>
            <person name="Mewes H.W."/>
            <person name="Frishman D."/>
            <person name="Stocker S."/>
            <person name="Lupas A.N."/>
            <person name="Baumeister W."/>
        </authorList>
    </citation>
    <scope>NUCLEOTIDE SEQUENCE [LARGE SCALE GENOMIC DNA]</scope>
    <source>
        <strain evidence="3">ATCC 25905 / DSM 1728 / JCM 9062 / NBRC 15155 / AMRC-C165</strain>
    </source>
</reference>
<dbReference type="InterPro" id="IPR027417">
    <property type="entry name" value="P-loop_NTPase"/>
</dbReference>
<dbReference type="eggNOG" id="arCOG04708">
    <property type="taxonomic scope" value="Archaea"/>
</dbReference>
<feature type="domain" description="Schlafen group 3-like DNA/RNA helicase" evidence="1">
    <location>
        <begin position="234"/>
        <end position="577"/>
    </location>
</feature>
<dbReference type="Gene3D" id="3.40.50.300">
    <property type="entry name" value="P-loop containing nucleotide triphosphate hydrolases"/>
    <property type="match status" value="1"/>
</dbReference>
<dbReference type="PaxDb" id="273075-Ta0737"/>
<dbReference type="Proteomes" id="UP000001024">
    <property type="component" value="Chromosome"/>
</dbReference>
<evidence type="ECO:0000313" key="3">
    <source>
        <dbReference type="Proteomes" id="UP000001024"/>
    </source>
</evidence>
<dbReference type="HOGENOM" id="CLU_019642_0_0_2"/>
<dbReference type="RefSeq" id="WP_010901153.1">
    <property type="nucleotide sequence ID" value="NC_002578.1"/>
</dbReference>
<dbReference type="KEGG" id="tac:Ta0737"/>
<dbReference type="CDD" id="cd00009">
    <property type="entry name" value="AAA"/>
    <property type="match status" value="1"/>
</dbReference>
<keyword evidence="3" id="KW-1185">Reference proteome</keyword>
<dbReference type="InParanoid" id="Q9HK67"/>
<protein>
    <recommendedName>
        <fullName evidence="1">Schlafen group 3-like DNA/RNA helicase domain-containing protein</fullName>
    </recommendedName>
</protein>
<sequence>MGLPIIINHYSQPDDMIEDLVRAIRDQYGEYPSPEEKSTWSFLGKNIFSMGLDYPLLAETPVFGLERADIIVVDTRNALIIEAKGWKDIGRISKMVVLADGAYHIDPCYQLNNYISKMRFFHTSGSVINYRGILYMYNNSTYTSDSCQIAHSVDELRQQIRKIGEPGKQEDLEPIISGRFTISDDLIDLIIKYRQDILSDAASTLVSRGYGLSEEQALIMHRVFESVERGEDRTFLIRGESGSGKTLVALELLLDAVRNGYHALLAYRNNRLLNTMRQVLDLNAGGVMIGSMIQYFSTGRGTGIGEPKFDVSKYSDMDLIIYDEAQRMTSDVIQTTQKRSKVKVYFFDDSQILIGDEAGTLENFRQYCKNVTEMNLSGTFRLSRDYLQLVRHILWDEDAPKTLNYEVNLFDDVMDFMGDLKRKRNNGYKMGLLCAFTESRGDRENPTSDQNRRIGYPLPSSLDVYRDTGLDIYWLMNEKTEYPRYWRGELDPLRYCASVYGAQGFEADYIGLVWGRDLIWRNGWMIDAGVITDTIGNRFSLKSMARKSPEIAMRLIKNRYYTLMTRGIRGIDIFFEDQETGRHVAGILDRYRR</sequence>
<dbReference type="InterPro" id="IPR018647">
    <property type="entry name" value="SLFN_3-like_DNA/RNA_helicase"/>
</dbReference>
<organism evidence="2 3">
    <name type="scientific">Thermoplasma acidophilum (strain ATCC 25905 / DSM 1728 / JCM 9062 / NBRC 15155 / AMRC-C165)</name>
    <dbReference type="NCBI Taxonomy" id="273075"/>
    <lineage>
        <taxon>Archaea</taxon>
        <taxon>Methanobacteriati</taxon>
        <taxon>Thermoplasmatota</taxon>
        <taxon>Thermoplasmata</taxon>
        <taxon>Thermoplasmatales</taxon>
        <taxon>Thermoplasmataceae</taxon>
        <taxon>Thermoplasma</taxon>
    </lineage>
</organism>
<dbReference type="InterPro" id="IPR025662">
    <property type="entry name" value="Sigma_54_int_dom_ATP-bd_1"/>
</dbReference>
<dbReference type="AlphaFoldDB" id="Q9HK67"/>
<evidence type="ECO:0000259" key="1">
    <source>
        <dbReference type="Pfam" id="PF09848"/>
    </source>
</evidence>
<dbReference type="EnsemblBacteria" id="CAC11872">
    <property type="protein sequence ID" value="CAC11872"/>
    <property type="gene ID" value="CAC11872"/>
</dbReference>
<dbReference type="STRING" id="273075.gene:9571954"/>
<dbReference type="PROSITE" id="PS00675">
    <property type="entry name" value="SIGMA54_INTERACT_1"/>
    <property type="match status" value="1"/>
</dbReference>
<dbReference type="OrthoDB" id="56801at2157"/>
<proteinExistence type="predicted"/>